<dbReference type="Pfam" id="PF12728">
    <property type="entry name" value="HTH_17"/>
    <property type="match status" value="1"/>
</dbReference>
<feature type="domain" description="Helix-turn-helix" evidence="1">
    <location>
        <begin position="40"/>
        <end position="90"/>
    </location>
</feature>
<dbReference type="InterPro" id="IPR041657">
    <property type="entry name" value="HTH_17"/>
</dbReference>
<dbReference type="Proteomes" id="UP000066986">
    <property type="component" value="Chromosome"/>
</dbReference>
<evidence type="ECO:0000313" key="2">
    <source>
        <dbReference type="EMBL" id="AMC00136.1"/>
    </source>
</evidence>
<dbReference type="AlphaFoldDB" id="A0AAU8U2P4"/>
<protein>
    <recommendedName>
        <fullName evidence="1">Helix-turn-helix domain-containing protein</fullName>
    </recommendedName>
</protein>
<dbReference type="GeneID" id="32029368"/>
<evidence type="ECO:0000259" key="1">
    <source>
        <dbReference type="Pfam" id="PF12728"/>
    </source>
</evidence>
<organism evidence="2 3">
    <name type="scientific">Aerococcus viridans</name>
    <dbReference type="NCBI Taxonomy" id="1377"/>
    <lineage>
        <taxon>Bacteria</taxon>
        <taxon>Bacillati</taxon>
        <taxon>Bacillota</taxon>
        <taxon>Bacilli</taxon>
        <taxon>Lactobacillales</taxon>
        <taxon>Aerococcaceae</taxon>
        <taxon>Aerococcus</taxon>
    </lineage>
</organism>
<evidence type="ECO:0000313" key="3">
    <source>
        <dbReference type="Proteomes" id="UP000066986"/>
    </source>
</evidence>
<dbReference type="InterPro" id="IPR009061">
    <property type="entry name" value="DNA-bd_dom_put_sf"/>
</dbReference>
<dbReference type="RefSeq" id="WP_003142867.1">
    <property type="nucleotide sequence ID" value="NZ_CP014164.1"/>
</dbReference>
<dbReference type="NCBIfam" id="TIGR01764">
    <property type="entry name" value="excise"/>
    <property type="match status" value="1"/>
</dbReference>
<dbReference type="KEGG" id="avs:AWM76_00385"/>
<dbReference type="SUPFAM" id="SSF46955">
    <property type="entry name" value="Putative DNA-binding domain"/>
    <property type="match status" value="1"/>
</dbReference>
<dbReference type="GO" id="GO:0003677">
    <property type="term" value="F:DNA binding"/>
    <property type="evidence" value="ECO:0007669"/>
    <property type="project" value="InterPro"/>
</dbReference>
<dbReference type="EMBL" id="CP014164">
    <property type="protein sequence ID" value="AMC00136.1"/>
    <property type="molecule type" value="Genomic_DNA"/>
</dbReference>
<dbReference type="InterPro" id="IPR010093">
    <property type="entry name" value="SinI_DNA-bd"/>
</dbReference>
<accession>A0AAU8U2P4</accession>
<reference evidence="3" key="2">
    <citation type="submission" date="2016-01" db="EMBL/GenBank/DDBJ databases">
        <title>Six Aerococcus type strain genome sequencing and assembly using PacBio and Illumina Hiseq.</title>
        <authorList>
            <person name="Carkaci D."/>
            <person name="Dargis R."/>
            <person name="Nielsen X.C."/>
            <person name="Skovgaard O."/>
            <person name="Fuursted K."/>
            <person name="Christensen J.J."/>
        </authorList>
    </citation>
    <scope>NUCLEOTIDE SEQUENCE [LARGE SCALE GENOMIC DNA]</scope>
    <source>
        <strain evidence="3">CCUG4311</strain>
    </source>
</reference>
<sequence>MGLQLELPPAFYTGLQSELKDVYAQAISEAKRDIGYAKEYLTTKEACELASVSTNTFTKNFVEKGLPVYQIGNKQYIKKKELNEFISQHRIN</sequence>
<gene>
    <name evidence="2" type="ORF">AWM76_00385</name>
</gene>
<reference evidence="2 3" key="1">
    <citation type="journal article" date="2016" name="Genome Announc.">
        <title>Complete Genome Sequences of Aerococcus christensenii CCUG 28831T, Aerococcus sanguinicola CCUG 43001T, Aerococcus urinae CCUG 36881T, Aerococcus urinaeequi CCUG 28094T, Aerococcus urinaehominis CCUG 42038 BT, and Aerococcus viridans CCUG 4311T.</title>
        <authorList>
            <person name="Carkaci D."/>
            <person name="Dargis R."/>
            <person name="Nielsen X.C."/>
            <person name="Skovgaard O."/>
            <person name="Fuursted K."/>
            <person name="Christensen J.J."/>
        </authorList>
    </citation>
    <scope>NUCLEOTIDE SEQUENCE [LARGE SCALE GENOMIC DNA]</scope>
    <source>
        <strain evidence="2 3">CCUG4311</strain>
    </source>
</reference>
<proteinExistence type="predicted"/>
<name>A0AAU8U2P4_9LACT</name>